<proteinExistence type="predicted"/>
<feature type="non-terminal residue" evidence="1">
    <location>
        <position position="44"/>
    </location>
</feature>
<comment type="caution">
    <text evidence="1">The sequence shown here is derived from an EMBL/GenBank/DDBJ whole genome shotgun (WGS) entry which is preliminary data.</text>
</comment>
<evidence type="ECO:0000313" key="1">
    <source>
        <dbReference type="EMBL" id="CAG8810849.1"/>
    </source>
</evidence>
<name>A0ABN7W0P5_GIGMA</name>
<organism evidence="1 2">
    <name type="scientific">Gigaspora margarita</name>
    <dbReference type="NCBI Taxonomy" id="4874"/>
    <lineage>
        <taxon>Eukaryota</taxon>
        <taxon>Fungi</taxon>
        <taxon>Fungi incertae sedis</taxon>
        <taxon>Mucoromycota</taxon>
        <taxon>Glomeromycotina</taxon>
        <taxon>Glomeromycetes</taxon>
        <taxon>Diversisporales</taxon>
        <taxon>Gigasporaceae</taxon>
        <taxon>Gigaspora</taxon>
    </lineage>
</organism>
<reference evidence="1 2" key="1">
    <citation type="submission" date="2021-06" db="EMBL/GenBank/DDBJ databases">
        <authorList>
            <person name="Kallberg Y."/>
            <person name="Tangrot J."/>
            <person name="Rosling A."/>
        </authorList>
    </citation>
    <scope>NUCLEOTIDE SEQUENCE [LARGE SCALE GENOMIC DNA]</scope>
    <source>
        <strain evidence="1 2">120-4 pot B 10/14</strain>
    </source>
</reference>
<keyword evidence="2" id="KW-1185">Reference proteome</keyword>
<accession>A0ABN7W0P5</accession>
<evidence type="ECO:0000313" key="2">
    <source>
        <dbReference type="Proteomes" id="UP000789901"/>
    </source>
</evidence>
<gene>
    <name evidence="1" type="ORF">GMARGA_LOCUS25194</name>
</gene>
<sequence>MMIKTTDIDYQKTLINISQSDSSSSTIASAPLTIDIFEDNTESI</sequence>
<protein>
    <submittedName>
        <fullName evidence="1">33345_t:CDS:1</fullName>
    </submittedName>
</protein>
<dbReference type="Proteomes" id="UP000789901">
    <property type="component" value="Unassembled WGS sequence"/>
</dbReference>
<dbReference type="EMBL" id="CAJVQB010027611">
    <property type="protein sequence ID" value="CAG8810849.1"/>
    <property type="molecule type" value="Genomic_DNA"/>
</dbReference>